<proteinExistence type="predicted"/>
<dbReference type="GO" id="GO:0008270">
    <property type="term" value="F:zinc ion binding"/>
    <property type="evidence" value="ECO:0007669"/>
    <property type="project" value="UniProtKB-KW"/>
</dbReference>
<keyword evidence="1" id="KW-0479">Metal-binding</keyword>
<dbReference type="Pfam" id="PF04434">
    <property type="entry name" value="SWIM"/>
    <property type="match status" value="1"/>
</dbReference>
<feature type="region of interest" description="Disordered" evidence="5">
    <location>
        <begin position="858"/>
        <end position="886"/>
    </location>
</feature>
<protein>
    <submittedName>
        <fullName evidence="7">Zinc finger PMZ-type</fullName>
    </submittedName>
</protein>
<dbReference type="InterPro" id="IPR018289">
    <property type="entry name" value="MULE_transposase_dom"/>
</dbReference>
<organism evidence="7 8">
    <name type="scientific">Arabidopsis suecica</name>
    <name type="common">Swedish thale-cress</name>
    <name type="synonym">Cardaminopsis suecica</name>
    <dbReference type="NCBI Taxonomy" id="45249"/>
    <lineage>
        <taxon>Eukaryota</taxon>
        <taxon>Viridiplantae</taxon>
        <taxon>Streptophyta</taxon>
        <taxon>Embryophyta</taxon>
        <taxon>Tracheophyta</taxon>
        <taxon>Spermatophyta</taxon>
        <taxon>Magnoliopsida</taxon>
        <taxon>eudicotyledons</taxon>
        <taxon>Gunneridae</taxon>
        <taxon>Pentapetalae</taxon>
        <taxon>rosids</taxon>
        <taxon>malvids</taxon>
        <taxon>Brassicales</taxon>
        <taxon>Brassicaceae</taxon>
        <taxon>Camelineae</taxon>
        <taxon>Arabidopsis</taxon>
    </lineage>
</organism>
<dbReference type="InterPro" id="IPR006564">
    <property type="entry name" value="Znf_PMZ"/>
</dbReference>
<dbReference type="PANTHER" id="PTHR31973">
    <property type="entry name" value="POLYPROTEIN, PUTATIVE-RELATED"/>
    <property type="match status" value="1"/>
</dbReference>
<dbReference type="SMART" id="SM00575">
    <property type="entry name" value="ZnF_PMZ"/>
    <property type="match status" value="1"/>
</dbReference>
<keyword evidence="2 4" id="KW-0863">Zinc-finger</keyword>
<dbReference type="InterPro" id="IPR007527">
    <property type="entry name" value="Znf_SWIM"/>
</dbReference>
<evidence type="ECO:0000259" key="6">
    <source>
        <dbReference type="PROSITE" id="PS50966"/>
    </source>
</evidence>
<evidence type="ECO:0000256" key="1">
    <source>
        <dbReference type="ARBA" id="ARBA00022723"/>
    </source>
</evidence>
<evidence type="ECO:0000256" key="2">
    <source>
        <dbReference type="ARBA" id="ARBA00022771"/>
    </source>
</evidence>
<evidence type="ECO:0000313" key="7">
    <source>
        <dbReference type="EMBL" id="KAG7530324.1"/>
    </source>
</evidence>
<dbReference type="InterPro" id="IPR004252">
    <property type="entry name" value="Probable_transposase_24"/>
</dbReference>
<feature type="region of interest" description="Disordered" evidence="5">
    <location>
        <begin position="633"/>
        <end position="664"/>
    </location>
</feature>
<evidence type="ECO:0000256" key="3">
    <source>
        <dbReference type="ARBA" id="ARBA00022833"/>
    </source>
</evidence>
<evidence type="ECO:0000313" key="8">
    <source>
        <dbReference type="Proteomes" id="UP000694251"/>
    </source>
</evidence>
<accession>A0A8T1XBF6</accession>
<dbReference type="Proteomes" id="UP000694251">
    <property type="component" value="Unassembled WGS sequence"/>
</dbReference>
<evidence type="ECO:0000256" key="5">
    <source>
        <dbReference type="SAM" id="MobiDB-lite"/>
    </source>
</evidence>
<reference evidence="7 8" key="1">
    <citation type="submission" date="2020-12" db="EMBL/GenBank/DDBJ databases">
        <title>Concerted genomic and epigenomic changes stabilize Arabidopsis allopolyploids.</title>
        <authorList>
            <person name="Chen Z."/>
        </authorList>
    </citation>
    <scope>NUCLEOTIDE SEQUENCE [LARGE SCALE GENOMIC DNA]</scope>
    <source>
        <strain evidence="7">As9502</strain>
        <tissue evidence="7">Leaf</tissue>
    </source>
</reference>
<dbReference type="Pfam" id="PF10551">
    <property type="entry name" value="MULE"/>
    <property type="match status" value="1"/>
</dbReference>
<dbReference type="PROSITE" id="PS50966">
    <property type="entry name" value="ZF_SWIM"/>
    <property type="match status" value="1"/>
</dbReference>
<feature type="region of interest" description="Disordered" evidence="5">
    <location>
        <begin position="676"/>
        <end position="715"/>
    </location>
</feature>
<comment type="caution">
    <text evidence="7">The sequence shown here is derived from an EMBL/GenBank/DDBJ whole genome shotgun (WGS) entry which is preliminary data.</text>
</comment>
<feature type="region of interest" description="Disordered" evidence="5">
    <location>
        <begin position="1051"/>
        <end position="1074"/>
    </location>
</feature>
<dbReference type="PANTHER" id="PTHR31973:SF187">
    <property type="entry name" value="MUTATOR TRANSPOSASE MUDRA PROTEIN"/>
    <property type="match status" value="1"/>
</dbReference>
<sequence length="1096" mass="122552">MLSYFVPNKNIFATKDKTPPVLVTSEVGLQYYLKTLRENRGLHLFGKFEEKVDTPNLSCETPTGSAKRKVESLYDTASGSRNADTCSGDISSGVSKSPIVLVTPVDEEFMDALHEAEKKIARSEETEDGIDISDDTMPCGGFDKEFWGNFLSDDYGGSNAEKLMSKGGLDASGVFDHAVFLIGEGSGVNDVEKVKTEWAAKAKVGCRVGSSHGLRAGARKLEEVDDEECDIPPLFEDIEYEIEITPYLDIEDDGKGIYKGKVYASKEDCQIDEKCDWRILATLMKGTGYYEIKKASLQHTYSLETRGQFMQKATSKVIASVFKAKYSDASSASDHDANFQVYPLGFAVVDSENDDSWTWFFPKLERIIADNKTLTILSDRHSSILVTVKRVFPQANHGACIIHLCRNIQAKYKNKALTQLVKNAGYASTSTKFKELYGQIESMNQNCGKYLHDIEMANWTRLYFRGHRLNLMTSNIAKTLNKALNKGRSSHIVGFIRFIRSMLTRWLNARRKKSLEHKGPVPSEVDKQVTKNMLTTNGSKVGRITNWSYEINGMLGGRNVVDLEKKQCTCKRYDKLKIPCSHALVVANSYKISYKALVDDCFKPHSWVSSYREAVFPKAIGIDEEIPEELEHKSMLPPYTTRPLGRPKVAKIPSTGKYKMPSDNTYVRFRQQRRDPLHVNSPVSGGNISGVQGSGSGSTIPPSPPTPTTQPSVNHSDVQADRLNNLTLEELLDSPGRAGLTRLHPKRPPGTLWFDDDSTVAATVRSIFERDFKEPHANWSQTSKAPIDRWYETFAQQYNWDRSINKRVRVEFEAKLKSRMSDQVSRWKGNWKEKGDEAKPKWIDPDVWKGLVQFWQEPKSEKKSNNSRNARYHDPDGKGIYKHRSGQTSYKARARKRCEKTGETTPDFLELLDETHRKADGTFIDGKSEEIYKQVTSRIEEEESHMCSMDNPESTGLGGLSVHAKNKIFTEVAPRKKERIYGVGSLQFEASSAHNGPMLPSDDSVILSQKLAAAEACIQSQAERINSFDILFDYLAEKDSALVAILRRGSSTQTGQANANEPPMSTAPEPQVANEETAAAALANLATGSSPPSTVF</sequence>
<feature type="compositionally biased region" description="Polar residues" evidence="5">
    <location>
        <begin position="681"/>
        <end position="691"/>
    </location>
</feature>
<feature type="domain" description="SWIM-type" evidence="6">
    <location>
        <begin position="549"/>
        <end position="591"/>
    </location>
</feature>
<name>A0A8T1XBF6_ARASU</name>
<keyword evidence="3" id="KW-0862">Zinc</keyword>
<gene>
    <name evidence="7" type="ORF">ISN44_Un100g000030</name>
</gene>
<evidence type="ECO:0000256" key="4">
    <source>
        <dbReference type="PROSITE-ProRule" id="PRU00325"/>
    </source>
</evidence>
<dbReference type="OrthoDB" id="124789at2759"/>
<dbReference type="AlphaFoldDB" id="A0A8T1XBF6"/>
<dbReference type="Pfam" id="PF03004">
    <property type="entry name" value="Transposase_24"/>
    <property type="match status" value="1"/>
</dbReference>
<dbReference type="EMBL" id="JAEFBJ010000100">
    <property type="protein sequence ID" value="KAG7530324.1"/>
    <property type="molecule type" value="Genomic_DNA"/>
</dbReference>
<keyword evidence="8" id="KW-1185">Reference proteome</keyword>